<dbReference type="GO" id="GO:0005102">
    <property type="term" value="F:signaling receptor binding"/>
    <property type="evidence" value="ECO:0007669"/>
    <property type="project" value="TreeGrafter"/>
</dbReference>
<dbReference type="AlphaFoldDB" id="A0AAV1P350"/>
<keyword evidence="2" id="KW-0472">Membrane</keyword>
<comment type="caution">
    <text evidence="4">The sequence shown here is derived from an EMBL/GenBank/DDBJ whole genome shotgun (WGS) entry which is preliminary data.</text>
</comment>
<gene>
    <name evidence="4" type="ORF">FSCOSCO3_A030382</name>
</gene>
<comment type="subcellular location">
    <subcellularLocation>
        <location evidence="1">Membrane</location>
    </subcellularLocation>
</comment>
<evidence type="ECO:0000313" key="5">
    <source>
        <dbReference type="Proteomes" id="UP001314229"/>
    </source>
</evidence>
<keyword evidence="5" id="KW-1185">Reference proteome</keyword>
<dbReference type="GO" id="GO:0050852">
    <property type="term" value="P:T cell receptor signaling pathway"/>
    <property type="evidence" value="ECO:0007669"/>
    <property type="project" value="TreeGrafter"/>
</dbReference>
<dbReference type="PANTHER" id="PTHR24100:SF151">
    <property type="entry name" value="ICOS LIGAND"/>
    <property type="match status" value="1"/>
</dbReference>
<keyword evidence="3" id="KW-0393">Immunoglobulin domain</keyword>
<dbReference type="InterPro" id="IPR050504">
    <property type="entry name" value="IgSF_BTN/MOG"/>
</dbReference>
<evidence type="ECO:0000313" key="4">
    <source>
        <dbReference type="EMBL" id="CAK6966262.1"/>
    </source>
</evidence>
<protein>
    <submittedName>
        <fullName evidence="4">Uncharacterized protein LOC121905078</fullName>
    </submittedName>
</protein>
<evidence type="ECO:0000256" key="1">
    <source>
        <dbReference type="ARBA" id="ARBA00004370"/>
    </source>
</evidence>
<dbReference type="Gene3D" id="2.60.40.10">
    <property type="entry name" value="Immunoglobulins"/>
    <property type="match status" value="2"/>
</dbReference>
<sequence>MAAATPEYVFMYPDDRLDPAHQNPAYQGEVDLQDTRMTDGTLVFTFKQMNHTFEGKYECYVFQNGYKILIGTINLKAVEVQEQKAVLGEPVRLIYRCDINNTSGIKLTKPNLNQSEYVFMYRDNRSDPAHQNPAYQGKVDLQDRRMTDGTLVFTF</sequence>
<evidence type="ECO:0000256" key="2">
    <source>
        <dbReference type="ARBA" id="ARBA00023136"/>
    </source>
</evidence>
<accession>A0AAV1P350</accession>
<dbReference type="EMBL" id="CAWUFR010000091">
    <property type="protein sequence ID" value="CAK6966262.1"/>
    <property type="molecule type" value="Genomic_DNA"/>
</dbReference>
<proteinExistence type="predicted"/>
<evidence type="ECO:0000256" key="3">
    <source>
        <dbReference type="ARBA" id="ARBA00023319"/>
    </source>
</evidence>
<dbReference type="GO" id="GO:0001817">
    <property type="term" value="P:regulation of cytokine production"/>
    <property type="evidence" value="ECO:0007669"/>
    <property type="project" value="TreeGrafter"/>
</dbReference>
<dbReference type="InterPro" id="IPR013783">
    <property type="entry name" value="Ig-like_fold"/>
</dbReference>
<dbReference type="PANTHER" id="PTHR24100">
    <property type="entry name" value="BUTYROPHILIN"/>
    <property type="match status" value="1"/>
</dbReference>
<reference evidence="4 5" key="1">
    <citation type="submission" date="2024-01" db="EMBL/GenBank/DDBJ databases">
        <authorList>
            <person name="Alioto T."/>
            <person name="Alioto T."/>
            <person name="Gomez Garrido J."/>
        </authorList>
    </citation>
    <scope>NUCLEOTIDE SEQUENCE [LARGE SCALE GENOMIC DNA]</scope>
</reference>
<name>A0AAV1P350_SCOSC</name>
<dbReference type="Proteomes" id="UP001314229">
    <property type="component" value="Unassembled WGS sequence"/>
</dbReference>
<organism evidence="4 5">
    <name type="scientific">Scomber scombrus</name>
    <name type="common">Atlantic mackerel</name>
    <name type="synonym">Scomber vernalis</name>
    <dbReference type="NCBI Taxonomy" id="13677"/>
    <lineage>
        <taxon>Eukaryota</taxon>
        <taxon>Metazoa</taxon>
        <taxon>Chordata</taxon>
        <taxon>Craniata</taxon>
        <taxon>Vertebrata</taxon>
        <taxon>Euteleostomi</taxon>
        <taxon>Actinopterygii</taxon>
        <taxon>Neopterygii</taxon>
        <taxon>Teleostei</taxon>
        <taxon>Neoteleostei</taxon>
        <taxon>Acanthomorphata</taxon>
        <taxon>Pelagiaria</taxon>
        <taxon>Scombriformes</taxon>
        <taxon>Scombridae</taxon>
        <taxon>Scomber</taxon>
    </lineage>
</organism>
<dbReference type="GO" id="GO:0009897">
    <property type="term" value="C:external side of plasma membrane"/>
    <property type="evidence" value="ECO:0007669"/>
    <property type="project" value="TreeGrafter"/>
</dbReference>